<comment type="caution">
    <text evidence="1">The sequence shown here is derived from an EMBL/GenBank/DDBJ whole genome shotgun (WGS) entry which is preliminary data.</text>
</comment>
<reference evidence="1" key="2">
    <citation type="submission" date="2020-09" db="EMBL/GenBank/DDBJ databases">
        <authorList>
            <person name="Sun Q."/>
            <person name="Ohkuma M."/>
        </authorList>
    </citation>
    <scope>NUCLEOTIDE SEQUENCE</scope>
    <source>
        <strain evidence="1">JCM 3090</strain>
    </source>
</reference>
<evidence type="ECO:0000313" key="1">
    <source>
        <dbReference type="EMBL" id="GGJ79088.1"/>
    </source>
</evidence>
<dbReference type="EMBL" id="BMQB01000001">
    <property type="protein sequence ID" value="GGJ79088.1"/>
    <property type="molecule type" value="Genomic_DNA"/>
</dbReference>
<sequence>MLLGCGCGDWGCWPFTAMVDVTDDAVTWSGFRTGHRDWDYAGLPALSFARHRYVAELRATAR</sequence>
<dbReference type="AlphaFoldDB" id="A0A8J3B766"/>
<organism evidence="1 2">
    <name type="scientific">Pilimelia anulata</name>
    <dbReference type="NCBI Taxonomy" id="53371"/>
    <lineage>
        <taxon>Bacteria</taxon>
        <taxon>Bacillati</taxon>
        <taxon>Actinomycetota</taxon>
        <taxon>Actinomycetes</taxon>
        <taxon>Micromonosporales</taxon>
        <taxon>Micromonosporaceae</taxon>
        <taxon>Pilimelia</taxon>
    </lineage>
</organism>
<reference evidence="1" key="1">
    <citation type="journal article" date="2014" name="Int. J. Syst. Evol. Microbiol.">
        <title>Complete genome sequence of Corynebacterium casei LMG S-19264T (=DSM 44701T), isolated from a smear-ripened cheese.</title>
        <authorList>
            <consortium name="US DOE Joint Genome Institute (JGI-PGF)"/>
            <person name="Walter F."/>
            <person name="Albersmeier A."/>
            <person name="Kalinowski J."/>
            <person name="Ruckert C."/>
        </authorList>
    </citation>
    <scope>NUCLEOTIDE SEQUENCE</scope>
    <source>
        <strain evidence="1">JCM 3090</strain>
    </source>
</reference>
<accession>A0A8J3B766</accession>
<gene>
    <name evidence="1" type="ORF">GCM10010123_06270</name>
</gene>
<dbReference type="Proteomes" id="UP000649739">
    <property type="component" value="Unassembled WGS sequence"/>
</dbReference>
<evidence type="ECO:0000313" key="2">
    <source>
        <dbReference type="Proteomes" id="UP000649739"/>
    </source>
</evidence>
<proteinExistence type="predicted"/>
<name>A0A8J3B766_9ACTN</name>
<dbReference type="RefSeq" id="WP_189168447.1">
    <property type="nucleotide sequence ID" value="NZ_BMQB01000001.1"/>
</dbReference>
<protein>
    <submittedName>
        <fullName evidence="1">Uncharacterized protein</fullName>
    </submittedName>
</protein>
<keyword evidence="2" id="KW-1185">Reference proteome</keyword>